<evidence type="ECO:0000259" key="6">
    <source>
        <dbReference type="Pfam" id="PF04453"/>
    </source>
</evidence>
<dbReference type="EMBL" id="CP013650">
    <property type="protein sequence ID" value="ALT00307.1"/>
    <property type="molecule type" value="Genomic_DNA"/>
</dbReference>
<dbReference type="GO" id="GO:0009279">
    <property type="term" value="C:cell outer membrane"/>
    <property type="evidence" value="ECO:0007669"/>
    <property type="project" value="UniProtKB-SubCell"/>
</dbReference>
<name>A0A0U3AR11_9ALTE</name>
<comment type="similarity">
    <text evidence="4">Belongs to the LptD family.</text>
</comment>
<evidence type="ECO:0000256" key="4">
    <source>
        <dbReference type="HAMAP-Rule" id="MF_01411"/>
    </source>
</evidence>
<proteinExistence type="inferred from homology"/>
<protein>
    <recommendedName>
        <fullName evidence="4">LPS-assembly protein LptD</fullName>
    </recommendedName>
</protein>
<dbReference type="GO" id="GO:0043165">
    <property type="term" value="P:Gram-negative-bacterium-type cell outer membrane assembly"/>
    <property type="evidence" value="ECO:0007669"/>
    <property type="project" value="UniProtKB-UniRule"/>
</dbReference>
<dbReference type="Proteomes" id="UP000068447">
    <property type="component" value="Chromosome"/>
</dbReference>
<accession>A0A0U3AR11</accession>
<dbReference type="InterPro" id="IPR020889">
    <property type="entry name" value="LipoPS_assembly_LptD"/>
</dbReference>
<sequence precursor="true">MKLSRFTLLPLGLFCTAVWAETELCLVPPELSVSSQALPGNNDIRVKAKEAQIQQDKLAEFSGNVEIQSKQGNIRAQQALIDKTARQLRASGDIAFTDNQIYITSDNMGLDLASGSLSLDNTEYQMLGFVGRGQAEHIDISNQYGIALEEVSFTTCPAGQEDWLIKASSITLAPDEIWGEARNTRFYLGGIPILYLPYFSFPVSEQRQTGLLFPTLSSSDRVGVAFEQPYYWNIAPNYDATFSPRLMSDRGLQLKTEFRYLTQSHNGQLDLEYLHDDRRSDLDEARYFYRFVHQGQLSENWQVSAEINGLSDDNYIVDLGSDFYNRADTHLNQNLQLWYFSDKLNFSAQIRDFEIIGNHPNSYRAIPELKLDYHQDLTSLLRFRFDSELAHFENGEQDSPSATRLHLAPTLSLPLHNSWGEFIAEGTLLQTFYRQSLPEGSTLDESVSRTLGRGRLYGAINFERQIELFGDQMTQTLEPKMQYLYTSYQNQQQIGRYDTSRLLNDYIGLFRGQEFTGLDRISDSNQFTLGLTTRLLDDNDIEQLRLSLGQIFYIGDTRLRDNIRDEDRSALAAELDWRISSKWFVRSQIQLSSVNQRVERSNLSLDYKLADDKLIQLNHRYVRDISGNEIDQVGLTASWPITKNWHWVGRWYKDLSSNRTIESFTGVQYQSCCWALQFVAQRYLSNRFDALGEQSSDEFESGIALQFVFRGFGGKDSARSLLNEGLFGYRHPYFLNN</sequence>
<keyword evidence="1 4" id="KW-0732">Signal</keyword>
<organism evidence="7 8">
    <name type="scientific">Lacimicrobium alkaliphilum</name>
    <dbReference type="NCBI Taxonomy" id="1526571"/>
    <lineage>
        <taxon>Bacteria</taxon>
        <taxon>Pseudomonadati</taxon>
        <taxon>Pseudomonadota</taxon>
        <taxon>Gammaproteobacteria</taxon>
        <taxon>Alteromonadales</taxon>
        <taxon>Alteromonadaceae</taxon>
        <taxon>Lacimicrobium</taxon>
    </lineage>
</organism>
<evidence type="ECO:0000313" key="7">
    <source>
        <dbReference type="EMBL" id="ALT00307.1"/>
    </source>
</evidence>
<feature type="chain" id="PRO_5008996836" description="LPS-assembly protein LptD" evidence="4">
    <location>
        <begin position="21"/>
        <end position="737"/>
    </location>
</feature>
<comment type="subunit">
    <text evidence="4">Component of the lipopolysaccharide transport and assembly complex. Interacts with LptE and LptA.</text>
</comment>
<dbReference type="RefSeq" id="WP_062483929.1">
    <property type="nucleotide sequence ID" value="NZ_CP013650.1"/>
</dbReference>
<dbReference type="KEGG" id="lal:AT746_03785"/>
<evidence type="ECO:0000259" key="5">
    <source>
        <dbReference type="Pfam" id="PF03968"/>
    </source>
</evidence>
<gene>
    <name evidence="4" type="primary">lptD</name>
    <name evidence="7" type="ORF">AT746_03785</name>
</gene>
<comment type="subcellular location">
    <subcellularLocation>
        <location evidence="4">Cell outer membrane</location>
    </subcellularLocation>
</comment>
<dbReference type="STRING" id="1526571.AT746_03785"/>
<dbReference type="Pfam" id="PF03968">
    <property type="entry name" value="LptD_N"/>
    <property type="match status" value="1"/>
</dbReference>
<keyword evidence="8" id="KW-1185">Reference proteome</keyword>
<dbReference type="OrthoDB" id="9760225at2"/>
<comment type="caution">
    <text evidence="4">Lacks conserved residue(s) required for the propagation of feature annotation.</text>
</comment>
<feature type="domain" description="Organic solvent tolerance-like N-terminal" evidence="5">
    <location>
        <begin position="46"/>
        <end position="173"/>
    </location>
</feature>
<dbReference type="HAMAP" id="MF_01411">
    <property type="entry name" value="LPS_assembly_LptD"/>
    <property type="match status" value="1"/>
</dbReference>
<dbReference type="InterPro" id="IPR007543">
    <property type="entry name" value="LptD_C"/>
</dbReference>
<evidence type="ECO:0000256" key="2">
    <source>
        <dbReference type="ARBA" id="ARBA00023136"/>
    </source>
</evidence>
<evidence type="ECO:0000256" key="3">
    <source>
        <dbReference type="ARBA" id="ARBA00023237"/>
    </source>
</evidence>
<dbReference type="PANTHER" id="PTHR30189:SF1">
    <property type="entry name" value="LPS-ASSEMBLY PROTEIN LPTD"/>
    <property type="match status" value="1"/>
</dbReference>
<keyword evidence="3 4" id="KW-0998">Cell outer membrane</keyword>
<dbReference type="Pfam" id="PF04453">
    <property type="entry name" value="LptD"/>
    <property type="match status" value="1"/>
</dbReference>
<feature type="domain" description="LptD C-terminal" evidence="6">
    <location>
        <begin position="285"/>
        <end position="645"/>
    </location>
</feature>
<dbReference type="InterPro" id="IPR005653">
    <property type="entry name" value="OstA-like_N"/>
</dbReference>
<dbReference type="PANTHER" id="PTHR30189">
    <property type="entry name" value="LPS-ASSEMBLY PROTEIN"/>
    <property type="match status" value="1"/>
</dbReference>
<evidence type="ECO:0000313" key="8">
    <source>
        <dbReference type="Proteomes" id="UP000068447"/>
    </source>
</evidence>
<dbReference type="GO" id="GO:0015920">
    <property type="term" value="P:lipopolysaccharide transport"/>
    <property type="evidence" value="ECO:0007669"/>
    <property type="project" value="InterPro"/>
</dbReference>
<keyword evidence="2 4" id="KW-0472">Membrane</keyword>
<dbReference type="GO" id="GO:1990351">
    <property type="term" value="C:transporter complex"/>
    <property type="evidence" value="ECO:0007669"/>
    <property type="project" value="TreeGrafter"/>
</dbReference>
<dbReference type="InterPro" id="IPR050218">
    <property type="entry name" value="LptD"/>
</dbReference>
<reference evidence="7 8" key="1">
    <citation type="submission" date="2015-12" db="EMBL/GenBank/DDBJ databases">
        <title>Complete genome of Lacimicrobium alkaliphilum KCTC 32984.</title>
        <authorList>
            <person name="Kim S.-G."/>
            <person name="Lee Y.-J."/>
        </authorList>
    </citation>
    <scope>NUCLEOTIDE SEQUENCE [LARGE SCALE GENOMIC DNA]</scope>
    <source>
        <strain evidence="7 8">YelD216</strain>
    </source>
</reference>
<dbReference type="AlphaFoldDB" id="A0A0U3AR11"/>
<evidence type="ECO:0000256" key="1">
    <source>
        <dbReference type="ARBA" id="ARBA00022729"/>
    </source>
</evidence>
<comment type="function">
    <text evidence="4">Together with LptE, is involved in the assembly of lipopolysaccharide (LPS) at the surface of the outer membrane.</text>
</comment>
<dbReference type="Gene3D" id="2.60.450.10">
    <property type="entry name" value="Lipopolysaccharide (LPS) transport protein A like domain"/>
    <property type="match status" value="1"/>
</dbReference>
<feature type="signal peptide" evidence="4">
    <location>
        <begin position="1"/>
        <end position="20"/>
    </location>
</feature>